<dbReference type="InterPro" id="IPR025718">
    <property type="entry name" value="SAP30_Sin3-bd"/>
</dbReference>
<keyword evidence="4" id="KW-0805">Transcription regulation</keyword>
<evidence type="ECO:0000256" key="3">
    <source>
        <dbReference type="ARBA" id="ARBA00022491"/>
    </source>
</evidence>
<evidence type="ECO:0000313" key="8">
    <source>
        <dbReference type="EMBL" id="TEA34984.1"/>
    </source>
</evidence>
<evidence type="ECO:0000313" key="9">
    <source>
        <dbReference type="Proteomes" id="UP000295264"/>
    </source>
</evidence>
<keyword evidence="3" id="KW-0678">Repressor</keyword>
<feature type="non-terminal residue" evidence="8">
    <location>
        <position position="1"/>
    </location>
</feature>
<dbReference type="Gene3D" id="6.10.160.20">
    <property type="match status" value="1"/>
</dbReference>
<dbReference type="Pfam" id="PF13867">
    <property type="entry name" value="SAP30_Sin3_bdg"/>
    <property type="match status" value="1"/>
</dbReference>
<accession>A0A484GH82</accession>
<dbReference type="GO" id="GO:0006355">
    <property type="term" value="P:regulation of DNA-templated transcription"/>
    <property type="evidence" value="ECO:0007669"/>
    <property type="project" value="TreeGrafter"/>
</dbReference>
<protein>
    <recommendedName>
        <fullName evidence="7">Histone deacetylase complex subunit SAP30 Sin3 binding domain-containing protein</fullName>
    </recommendedName>
</protein>
<evidence type="ECO:0000259" key="7">
    <source>
        <dbReference type="Pfam" id="PF13867"/>
    </source>
</evidence>
<proteinExistence type="inferred from homology"/>
<comment type="caution">
    <text evidence="8">The sequence shown here is derived from an EMBL/GenBank/DDBJ whole genome shotgun (WGS) entry which is preliminary data.</text>
</comment>
<reference evidence="8 9" key="1">
    <citation type="journal article" date="2018" name="Genomics">
        <title>Molecular footprints of inshore aquatic adaptation in Indo-Pacific humpback dolphin (Sousa chinensis).</title>
        <authorList>
            <person name="Ming Y."/>
            <person name="Jian J."/>
            <person name="Yu F."/>
            <person name="Yu X."/>
            <person name="Wang J."/>
            <person name="Liu W."/>
        </authorList>
    </citation>
    <scope>NUCLEOTIDE SEQUENCE [LARGE SCALE GENOMIC DNA]</scope>
    <source>
        <strain evidence="8">MY-2018</strain>
        <tissue evidence="8">Skin</tissue>
    </source>
</reference>
<dbReference type="InterPro" id="IPR024145">
    <property type="entry name" value="His_deAcase_SAP30/SAP30L"/>
</dbReference>
<comment type="similarity">
    <text evidence="2">Belongs to the SAP30 family.</text>
</comment>
<dbReference type="GO" id="GO:0003712">
    <property type="term" value="F:transcription coregulator activity"/>
    <property type="evidence" value="ECO:0007669"/>
    <property type="project" value="TreeGrafter"/>
</dbReference>
<dbReference type="PANTHER" id="PTHR13286">
    <property type="entry name" value="SAP30"/>
    <property type="match status" value="1"/>
</dbReference>
<sequence>QNHFKLPTRLGLSKAQLIEIVGCHFRSIPVNEKDTLMYFIYSVK</sequence>
<gene>
    <name evidence="8" type="ORF">DBR06_SOUSAS9710057</name>
</gene>
<name>A0A484GH82_SOUCH</name>
<dbReference type="InterPro" id="IPR038291">
    <property type="entry name" value="SAP30_C_sf"/>
</dbReference>
<feature type="domain" description="Histone deacetylase complex subunit SAP30 Sin3 binding" evidence="7">
    <location>
        <begin position="1"/>
        <end position="44"/>
    </location>
</feature>
<evidence type="ECO:0000256" key="6">
    <source>
        <dbReference type="ARBA" id="ARBA00023242"/>
    </source>
</evidence>
<evidence type="ECO:0000256" key="2">
    <source>
        <dbReference type="ARBA" id="ARBA00006283"/>
    </source>
</evidence>
<evidence type="ECO:0000256" key="5">
    <source>
        <dbReference type="ARBA" id="ARBA00023163"/>
    </source>
</evidence>
<keyword evidence="9" id="KW-1185">Reference proteome</keyword>
<dbReference type="Proteomes" id="UP000295264">
    <property type="component" value="Unassembled WGS sequence"/>
</dbReference>
<evidence type="ECO:0000256" key="4">
    <source>
        <dbReference type="ARBA" id="ARBA00023015"/>
    </source>
</evidence>
<organism evidence="8 9">
    <name type="scientific">Sousa chinensis</name>
    <name type="common">Indo-pacific humpbacked dolphin</name>
    <name type="synonym">Steno chinensis</name>
    <dbReference type="NCBI Taxonomy" id="103600"/>
    <lineage>
        <taxon>Eukaryota</taxon>
        <taxon>Metazoa</taxon>
        <taxon>Chordata</taxon>
        <taxon>Craniata</taxon>
        <taxon>Vertebrata</taxon>
        <taxon>Euteleostomi</taxon>
        <taxon>Mammalia</taxon>
        <taxon>Eutheria</taxon>
        <taxon>Laurasiatheria</taxon>
        <taxon>Artiodactyla</taxon>
        <taxon>Whippomorpha</taxon>
        <taxon>Cetacea</taxon>
        <taxon>Odontoceti</taxon>
        <taxon>Delphinidae</taxon>
        <taxon>Sousa</taxon>
    </lineage>
</organism>
<dbReference type="AlphaFoldDB" id="A0A484GH82"/>
<dbReference type="EMBL" id="QWLN02008121">
    <property type="protein sequence ID" value="TEA34984.1"/>
    <property type="molecule type" value="Genomic_DNA"/>
</dbReference>
<keyword evidence="6" id="KW-0539">Nucleus</keyword>
<keyword evidence="5" id="KW-0804">Transcription</keyword>
<dbReference type="PANTHER" id="PTHR13286:SF7">
    <property type="entry name" value="HISTONE DEACETYLASE COMPLEX SUBUNIT SAP30"/>
    <property type="match status" value="1"/>
</dbReference>
<feature type="non-terminal residue" evidence="8">
    <location>
        <position position="44"/>
    </location>
</feature>
<evidence type="ECO:0000256" key="1">
    <source>
        <dbReference type="ARBA" id="ARBA00004123"/>
    </source>
</evidence>
<comment type="subcellular location">
    <subcellularLocation>
        <location evidence="1">Nucleus</location>
    </subcellularLocation>
</comment>
<dbReference type="GO" id="GO:0000118">
    <property type="term" value="C:histone deacetylase complex"/>
    <property type="evidence" value="ECO:0007669"/>
    <property type="project" value="TreeGrafter"/>
</dbReference>